<dbReference type="Pfam" id="PF18545">
    <property type="entry name" value="HalOD1"/>
    <property type="match status" value="1"/>
</dbReference>
<dbReference type="RefSeq" id="WP_007982239.1">
    <property type="nucleotide sequence ID" value="NZ_AEMG01000022.1"/>
</dbReference>
<accession>E7QXV0</accession>
<keyword evidence="5" id="KW-1185">Reference proteome</keyword>
<dbReference type="OrthoDB" id="271604at2157"/>
<evidence type="ECO:0000313" key="2">
    <source>
        <dbReference type="EMBL" id="EFW90651.1"/>
    </source>
</evidence>
<reference evidence="5" key="2">
    <citation type="submission" date="2016-11" db="EMBL/GenBank/DDBJ databases">
        <authorList>
            <person name="Varghese N."/>
            <person name="Submissions S."/>
        </authorList>
    </citation>
    <scope>NUCLEOTIDE SEQUENCE [LARGE SCALE GENOMIC DNA]</scope>
    <source>
        <strain evidence="5">DX253</strain>
    </source>
</reference>
<dbReference type="Proteomes" id="UP000003751">
    <property type="component" value="Unassembled WGS sequence"/>
</dbReference>
<protein>
    <recommendedName>
        <fullName evidence="1">Halobacterial output domain-containing protein</fullName>
    </recommendedName>
</protein>
<evidence type="ECO:0000313" key="5">
    <source>
        <dbReference type="Proteomes" id="UP000184203"/>
    </source>
</evidence>
<dbReference type="Proteomes" id="UP000184203">
    <property type="component" value="Unassembled WGS sequence"/>
</dbReference>
<reference evidence="3" key="3">
    <citation type="submission" date="2016-11" db="EMBL/GenBank/DDBJ databases">
        <authorList>
            <person name="Jaros S."/>
            <person name="Januszkiewicz K."/>
            <person name="Wedrychowicz H."/>
        </authorList>
    </citation>
    <scope>NUCLEOTIDE SEQUENCE [LARGE SCALE GENOMIC DNA]</scope>
    <source>
        <strain evidence="3">DX253</strain>
    </source>
</reference>
<organism evidence="2 4">
    <name type="scientific">Haladaptatus paucihalophilus DX253</name>
    <dbReference type="NCBI Taxonomy" id="797209"/>
    <lineage>
        <taxon>Archaea</taxon>
        <taxon>Methanobacteriati</taxon>
        <taxon>Methanobacteriota</taxon>
        <taxon>Stenosarchaea group</taxon>
        <taxon>Halobacteria</taxon>
        <taxon>Halobacteriales</taxon>
        <taxon>Haladaptataceae</taxon>
        <taxon>Haladaptatus</taxon>
    </lineage>
</organism>
<evidence type="ECO:0000313" key="3">
    <source>
        <dbReference type="EMBL" id="SHL56334.1"/>
    </source>
</evidence>
<name>E7QXV0_HALPU</name>
<dbReference type="EMBL" id="FRAN01000008">
    <property type="protein sequence ID" value="SHL56334.1"/>
    <property type="molecule type" value="Genomic_DNA"/>
</dbReference>
<evidence type="ECO:0000259" key="1">
    <source>
        <dbReference type="Pfam" id="PF18545"/>
    </source>
</evidence>
<dbReference type="STRING" id="797209.GCA_000376445_02276"/>
<evidence type="ECO:0000313" key="4">
    <source>
        <dbReference type="Proteomes" id="UP000003751"/>
    </source>
</evidence>
<proteinExistence type="predicted"/>
<gene>
    <name evidence="3" type="ORF">SAMN05444342_4120</name>
    <name evidence="2" type="ORF">ZOD2009_18195</name>
</gene>
<dbReference type="PATRIC" id="fig|797209.4.peg.3563"/>
<dbReference type="AlphaFoldDB" id="E7QXV0"/>
<dbReference type="EMBL" id="AEMG01000022">
    <property type="protein sequence ID" value="EFW90651.1"/>
    <property type="molecule type" value="Genomic_DNA"/>
</dbReference>
<reference evidence="2 4" key="1">
    <citation type="journal article" date="2014" name="ISME J.">
        <title>Trehalose/2-sulfotrehalose biosynthesis and glycine-betaine uptake are widely spread mechanisms for osmoadaptation in the Halobacteriales.</title>
        <authorList>
            <person name="Youssef N.H."/>
            <person name="Savage-Ashlock K.N."/>
            <person name="McCully A.L."/>
            <person name="Luedtke B."/>
            <person name="Shaw E.I."/>
            <person name="Hoff W.D."/>
            <person name="Elshahed M.S."/>
        </authorList>
    </citation>
    <scope>NUCLEOTIDE SEQUENCE [LARGE SCALE GENOMIC DNA]</scope>
    <source>
        <strain evidence="2 4">DX253</strain>
    </source>
</reference>
<feature type="domain" description="Halobacterial output" evidence="1">
    <location>
        <begin position="28"/>
        <end position="96"/>
    </location>
</feature>
<dbReference type="InterPro" id="IPR040624">
    <property type="entry name" value="HalOD1"/>
</dbReference>
<sequence length="106" mass="11768">MSGEESSADTDDTEEIVEVRRYDWTSVAPSIAVAEVISDVKNSDANELAPLYEHIDPEAIDQIIDPEIASRFDTLNRVSFTYDDCRVTVRSNGEVTARWDGSPGDE</sequence>